<dbReference type="InterPro" id="IPR002559">
    <property type="entry name" value="Transposase_11"/>
</dbReference>
<gene>
    <name evidence="3" type="ORF">FM115_09930</name>
</gene>
<dbReference type="GO" id="GO:0006313">
    <property type="term" value="P:DNA transposition"/>
    <property type="evidence" value="ECO:0007669"/>
    <property type="project" value="InterPro"/>
</dbReference>
<feature type="domain" description="Transposase IS4-like" evidence="2">
    <location>
        <begin position="14"/>
        <end position="267"/>
    </location>
</feature>
<dbReference type="AlphaFoldDB" id="A0A1R4KGL0"/>
<dbReference type="RefSeq" id="WP_256971792.1">
    <property type="nucleotide sequence ID" value="NZ_FUKW01000137.1"/>
</dbReference>
<evidence type="ECO:0000259" key="2">
    <source>
        <dbReference type="Pfam" id="PF01609"/>
    </source>
</evidence>
<protein>
    <submittedName>
        <fullName evidence="3">Mobile element protein</fullName>
    </submittedName>
</protein>
<evidence type="ECO:0000313" key="4">
    <source>
        <dbReference type="Proteomes" id="UP000195611"/>
    </source>
</evidence>
<name>A0A1R4KGL0_9LACT</name>
<dbReference type="GO" id="GO:0004803">
    <property type="term" value="F:transposase activity"/>
    <property type="evidence" value="ECO:0007669"/>
    <property type="project" value="InterPro"/>
</dbReference>
<accession>A0A1R4KGL0</accession>
<dbReference type="GO" id="GO:0003677">
    <property type="term" value="F:DNA binding"/>
    <property type="evidence" value="ECO:0007669"/>
    <property type="project" value="InterPro"/>
</dbReference>
<dbReference type="PANTHER" id="PTHR35604:SF2">
    <property type="entry name" value="TRANSPOSASE INSH FOR INSERTION SEQUENCE ELEMENT IS5A-RELATED"/>
    <property type="match status" value="1"/>
</dbReference>
<organism evidence="3 4">
    <name type="scientific">Marinilactibacillus psychrotolerans 42ea</name>
    <dbReference type="NCBI Taxonomy" id="1255609"/>
    <lineage>
        <taxon>Bacteria</taxon>
        <taxon>Bacillati</taxon>
        <taxon>Bacillota</taxon>
        <taxon>Bacilli</taxon>
        <taxon>Lactobacillales</taxon>
        <taxon>Carnobacteriaceae</taxon>
        <taxon>Marinilactibacillus</taxon>
    </lineage>
</organism>
<evidence type="ECO:0000256" key="1">
    <source>
        <dbReference type="SAM" id="MobiDB-lite"/>
    </source>
</evidence>
<reference evidence="3 4" key="1">
    <citation type="submission" date="2017-02" db="EMBL/GenBank/DDBJ databases">
        <authorList>
            <person name="Peterson S.W."/>
        </authorList>
    </citation>
    <scope>NUCLEOTIDE SEQUENCE [LARGE SCALE GENOMIC DNA]</scope>
    <source>
        <strain evidence="3 4">42ea</strain>
    </source>
</reference>
<dbReference type="Proteomes" id="UP000195611">
    <property type="component" value="Unassembled WGS sequence"/>
</dbReference>
<sequence>MKALYQKLPDLGERLAIDGKIIESQANQPTKQKNPDNRSEHEATWTAKKYHDKENNVTQTTWYYGYRVHLICDTQYELPIAYEVTPANKSESTVAKDLVDELTDQQAERGEYFMADRGYDGTPLIKKIERRSMTAIIDNRHMWKDGEQTRQYRDTDLVYDEDGQVFFVDNFGKPILLKYEGYDCSNDSLRYKFHPKYDDRRIFRIKRSEDVRIFSKVARTSHKFKRLYNERTAVERVNGRLDRDFLFENHTIRGLKKMDLHVSLAFITNLTFALAKVKGNIVDHLASWVA</sequence>
<dbReference type="EMBL" id="FUKW01000137">
    <property type="protein sequence ID" value="SJN43224.1"/>
    <property type="molecule type" value="Genomic_DNA"/>
</dbReference>
<proteinExistence type="predicted"/>
<evidence type="ECO:0000313" key="3">
    <source>
        <dbReference type="EMBL" id="SJN43224.1"/>
    </source>
</evidence>
<dbReference type="PANTHER" id="PTHR35604">
    <property type="entry name" value="TRANSPOSASE INSH FOR INSERTION SEQUENCE ELEMENT IS5A-RELATED"/>
    <property type="match status" value="1"/>
</dbReference>
<feature type="region of interest" description="Disordered" evidence="1">
    <location>
        <begin position="22"/>
        <end position="42"/>
    </location>
</feature>
<dbReference type="Pfam" id="PF01609">
    <property type="entry name" value="DDE_Tnp_1"/>
    <property type="match status" value="1"/>
</dbReference>
<feature type="compositionally biased region" description="Basic and acidic residues" evidence="1">
    <location>
        <begin position="33"/>
        <end position="42"/>
    </location>
</feature>